<reference evidence="2" key="1">
    <citation type="submission" date="2025-08" db="UniProtKB">
        <authorList>
            <consortium name="RefSeq"/>
        </authorList>
    </citation>
    <scope>IDENTIFICATION</scope>
</reference>
<keyword evidence="1" id="KW-1185">Reference proteome</keyword>
<organism evidence="1 2">
    <name type="scientific">Dioscorea cayennensis subsp. rotundata</name>
    <name type="common">White Guinea yam</name>
    <name type="synonym">Dioscorea rotundata</name>
    <dbReference type="NCBI Taxonomy" id="55577"/>
    <lineage>
        <taxon>Eukaryota</taxon>
        <taxon>Viridiplantae</taxon>
        <taxon>Streptophyta</taxon>
        <taxon>Embryophyta</taxon>
        <taxon>Tracheophyta</taxon>
        <taxon>Spermatophyta</taxon>
        <taxon>Magnoliopsida</taxon>
        <taxon>Liliopsida</taxon>
        <taxon>Dioscoreales</taxon>
        <taxon>Dioscoreaceae</taxon>
        <taxon>Dioscorea</taxon>
    </lineage>
</organism>
<gene>
    <name evidence="2" type="primary">LOC120259296</name>
</gene>
<dbReference type="Pfam" id="PF14009">
    <property type="entry name" value="PADRE"/>
    <property type="match status" value="1"/>
</dbReference>
<dbReference type="GeneID" id="120259296"/>
<proteinExistence type="predicted"/>
<dbReference type="InterPro" id="IPR025322">
    <property type="entry name" value="PADRE_dom"/>
</dbReference>
<dbReference type="PANTHER" id="PTHR33148">
    <property type="entry name" value="PLASTID MOVEMENT IMPAIRED PROTEIN-RELATED"/>
    <property type="match status" value="1"/>
</dbReference>
<name>A0AB40B6J7_DIOCR</name>
<sequence length="185" mass="20178">MGNCGFRGFGEMNKLTMIKVVTCNGGVMELQPPVTVENITNGFPGHGVFKDQDLLSKPLMHNEELSPGEVYHLRPLNSVSLRALPSVVAPYRVSFDQEGIWRCQDVDMNQKCMQSGGSSRVWKVKLVISPAQLSEILAHESRTEALIESVRMVAKCGHGSMSTSVASSDQWSLASSRKGRLEAGA</sequence>
<dbReference type="PANTHER" id="PTHR33148:SF41">
    <property type="entry name" value="DUF4228 DOMAIN PROTEIN"/>
    <property type="match status" value="1"/>
</dbReference>
<accession>A0AB40B6J7</accession>
<dbReference type="RefSeq" id="XP_039122811.1">
    <property type="nucleotide sequence ID" value="XM_039266877.1"/>
</dbReference>
<evidence type="ECO:0000313" key="1">
    <source>
        <dbReference type="Proteomes" id="UP001515500"/>
    </source>
</evidence>
<protein>
    <submittedName>
        <fullName evidence="2">Uncharacterized protein LOC120259296</fullName>
    </submittedName>
</protein>
<dbReference type="AlphaFoldDB" id="A0AB40B6J7"/>
<dbReference type="Proteomes" id="UP001515500">
    <property type="component" value="Chromosome 4"/>
</dbReference>
<evidence type="ECO:0000313" key="2">
    <source>
        <dbReference type="RefSeq" id="XP_039122811.1"/>
    </source>
</evidence>